<dbReference type="RefSeq" id="WP_044440909.1">
    <property type="nucleotide sequence ID" value="NZ_JYFC01000003.1"/>
</dbReference>
<evidence type="ECO:0000313" key="2">
    <source>
        <dbReference type="EMBL" id="KJC64482.1"/>
    </source>
</evidence>
<proteinExistence type="predicted"/>
<dbReference type="Proteomes" id="UP000032503">
    <property type="component" value="Unassembled WGS sequence"/>
</dbReference>
<reference evidence="2 3" key="1">
    <citation type="journal article" date="2001" name="Int. J. Syst. Evol. Microbiol.">
        <title>Agreia bicolorata gen. nov., sp. nov., to accommodate actinobacteria isolated from narrow reed grass infected by the nematode Heteroanguina graminophila.</title>
        <authorList>
            <person name="Evtushenko L.I."/>
            <person name="Dorofeeva L.V."/>
            <person name="Dobrovolskaya T.G."/>
            <person name="Streshinskaya G.M."/>
            <person name="Subbotin S.A."/>
            <person name="Tiedje J.M."/>
        </authorList>
    </citation>
    <scope>NUCLEOTIDE SEQUENCE [LARGE SCALE GENOMIC DNA]</scope>
    <source>
        <strain evidence="2 3">VKM Ac-1804</strain>
    </source>
</reference>
<evidence type="ECO:0000256" key="1">
    <source>
        <dbReference type="SAM" id="MobiDB-lite"/>
    </source>
</evidence>
<evidence type="ECO:0000313" key="3">
    <source>
        <dbReference type="Proteomes" id="UP000032503"/>
    </source>
</evidence>
<gene>
    <name evidence="2" type="ORF">TZ00_08745</name>
</gene>
<accession>A0ABR5CFU1</accession>
<dbReference type="EMBL" id="JYFC01000003">
    <property type="protein sequence ID" value="KJC64482.1"/>
    <property type="molecule type" value="Genomic_DNA"/>
</dbReference>
<feature type="region of interest" description="Disordered" evidence="1">
    <location>
        <begin position="351"/>
        <end position="371"/>
    </location>
</feature>
<sequence>MSKKETAPKDRNATVWAIEPHTSAKHAILRHYLNAWFPVLSSWSKRVVFIDGFAGPGSYAGGEPGSPELALRTLLDHGHATRMKETQFVFIFNEFNTERHAELEAHVDKLSVEHKGWPKNVVVKVHNDNFKTVAEQILTSLGDDRMAPTFAFVDPFGYKDVPLELIARLMKYKQSELFIYWDANSANRFATGNIVDEHFEALFGTDEFKNAPPAGDANRMPFLHDLYRRQLAAQCGFRYVRSFQMVNSGNRTGNYLFFGTRSLKGLDKMKYAMWQVDPTGNFRFSDMLNNQAVLFDVTPDFTVLEDALLLEFSGQTVDIDDVVTYVIEFTPFHAGHVKMKTLKPMQAAGRISSPNQKRAGQFPPGTLIAFP</sequence>
<name>A0ABR5CFU1_9MICO</name>
<organism evidence="2 3">
    <name type="scientific">Agreia bicolorata</name>
    <dbReference type="NCBI Taxonomy" id="110935"/>
    <lineage>
        <taxon>Bacteria</taxon>
        <taxon>Bacillati</taxon>
        <taxon>Actinomycetota</taxon>
        <taxon>Actinomycetes</taxon>
        <taxon>Micrococcales</taxon>
        <taxon>Microbacteriaceae</taxon>
        <taxon>Agreia</taxon>
    </lineage>
</organism>
<comment type="caution">
    <text evidence="2">The sequence shown here is derived from an EMBL/GenBank/DDBJ whole genome shotgun (WGS) entry which is preliminary data.</text>
</comment>
<evidence type="ECO:0008006" key="4">
    <source>
        <dbReference type="Google" id="ProtNLM"/>
    </source>
</evidence>
<dbReference type="InterPro" id="IPR031009">
    <property type="entry name" value="Tcm_partner"/>
</dbReference>
<keyword evidence="3" id="KW-1185">Reference proteome</keyword>
<dbReference type="NCBIfam" id="TIGR04474">
    <property type="entry name" value="tcm_partner"/>
    <property type="match status" value="1"/>
</dbReference>
<protein>
    <recommendedName>
        <fullName evidence="4">Three-Cys-motif partner protein</fullName>
    </recommendedName>
</protein>